<sequence>MMVAVQEIETTSIEIVKLRESELHPQLLQLLKGLMSMWRSMYEFHQVQTHIVQQLKYLNCIPSTYPTTEIHRQSTLQLELEASSKLNANIFSP</sequence>
<organism evidence="2">
    <name type="scientific">Salvia splendens</name>
    <name type="common">Scarlet sage</name>
    <dbReference type="NCBI Taxonomy" id="180675"/>
    <lineage>
        <taxon>Eukaryota</taxon>
        <taxon>Viridiplantae</taxon>
        <taxon>Streptophyta</taxon>
        <taxon>Embryophyta</taxon>
        <taxon>Tracheophyta</taxon>
        <taxon>Spermatophyta</taxon>
        <taxon>Magnoliopsida</taxon>
        <taxon>eudicotyledons</taxon>
        <taxon>Gunneridae</taxon>
        <taxon>Pentapetalae</taxon>
        <taxon>asterids</taxon>
        <taxon>lamiids</taxon>
        <taxon>Lamiales</taxon>
        <taxon>Lamiaceae</taxon>
        <taxon>Nepetoideae</taxon>
        <taxon>Mentheae</taxon>
        <taxon>Salviinae</taxon>
        <taxon>Salvia</taxon>
        <taxon>Salvia subgen. Calosphace</taxon>
        <taxon>core Calosphace</taxon>
    </lineage>
</organism>
<feature type="domain" description="DUF632" evidence="1">
    <location>
        <begin position="1"/>
        <end position="83"/>
    </location>
</feature>
<dbReference type="PANTHER" id="PTHR21450:SF23">
    <property type="entry name" value="PROTEIN ALTERED PHOSPHATE STARVATION RESPONSE 1"/>
    <property type="match status" value="1"/>
</dbReference>
<dbReference type="PANTHER" id="PTHR21450">
    <property type="entry name" value="PROTEIN ALTERED PHOSPHATE STARVATION RESPONSE 1"/>
    <property type="match status" value="1"/>
</dbReference>
<dbReference type="AlphaFoldDB" id="A0A8X8WEQ8"/>
<accession>A0A8X8WEQ8</accession>
<keyword evidence="3" id="KW-1185">Reference proteome</keyword>
<proteinExistence type="predicted"/>
<dbReference type="Proteomes" id="UP000298416">
    <property type="component" value="Unassembled WGS sequence"/>
</dbReference>
<evidence type="ECO:0000313" key="3">
    <source>
        <dbReference type="Proteomes" id="UP000298416"/>
    </source>
</evidence>
<reference evidence="2" key="2">
    <citation type="submission" date="2020-08" db="EMBL/GenBank/DDBJ databases">
        <title>Plant Genome Project.</title>
        <authorList>
            <person name="Zhang R.-G."/>
        </authorList>
    </citation>
    <scope>NUCLEOTIDE SEQUENCE</scope>
    <source>
        <strain evidence="2">Huo1</strain>
        <tissue evidence="2">Leaf</tissue>
    </source>
</reference>
<name>A0A8X8WEQ8_SALSN</name>
<evidence type="ECO:0000259" key="1">
    <source>
        <dbReference type="Pfam" id="PF04782"/>
    </source>
</evidence>
<dbReference type="InterPro" id="IPR006867">
    <property type="entry name" value="DUF632"/>
</dbReference>
<reference evidence="2" key="1">
    <citation type="submission" date="2018-01" db="EMBL/GenBank/DDBJ databases">
        <authorList>
            <person name="Mao J.F."/>
        </authorList>
    </citation>
    <scope>NUCLEOTIDE SEQUENCE</scope>
    <source>
        <strain evidence="2">Huo1</strain>
        <tissue evidence="2">Leaf</tissue>
    </source>
</reference>
<evidence type="ECO:0000313" key="2">
    <source>
        <dbReference type="EMBL" id="KAG6392656.1"/>
    </source>
</evidence>
<dbReference type="Pfam" id="PF04782">
    <property type="entry name" value="DUF632"/>
    <property type="match status" value="1"/>
</dbReference>
<protein>
    <recommendedName>
        <fullName evidence="1">DUF632 domain-containing protein</fullName>
    </recommendedName>
</protein>
<gene>
    <name evidence="2" type="ORF">SASPL_146880</name>
</gene>
<comment type="caution">
    <text evidence="2">The sequence shown here is derived from an EMBL/GenBank/DDBJ whole genome shotgun (WGS) entry which is preliminary data.</text>
</comment>
<dbReference type="EMBL" id="PNBA02000018">
    <property type="protein sequence ID" value="KAG6392656.1"/>
    <property type="molecule type" value="Genomic_DNA"/>
</dbReference>